<dbReference type="CDD" id="cd04932">
    <property type="entry name" value="ACT_AKiii-LysC-EC_1"/>
    <property type="match status" value="1"/>
</dbReference>
<comment type="pathway">
    <text evidence="1 9">Amino-acid biosynthesis; L-lysine biosynthesis via DAP pathway; (S)-tetrahydrodipicolinate from L-aspartate: step 1/4.</text>
</comment>
<evidence type="ECO:0000259" key="11">
    <source>
        <dbReference type="Pfam" id="PF22468"/>
    </source>
</evidence>
<evidence type="ECO:0000313" key="12">
    <source>
        <dbReference type="EMBL" id="WOH38264.1"/>
    </source>
</evidence>
<dbReference type="NCBIfam" id="NF006570">
    <property type="entry name" value="PRK09084.1"/>
    <property type="match status" value="1"/>
</dbReference>
<name>A0ABZ0GQN7_9GAMM</name>
<feature type="domain" description="Aspartate/glutamate/uridylate kinase" evidence="10">
    <location>
        <begin position="7"/>
        <end position="280"/>
    </location>
</feature>
<sequence length="450" mass="47781">MSNIALNVAKFGGTSVADHEAMLRCAQIIKSQPETRVVVVSASAGVTNHLVTLSQKVLTSEERSTIIEDIRVIQYNITQHLSAEANLNNQIDEVLKSLTELAKQQDTLQTAKTGDAILACGERMSSIVFAEVLRSINVAGVAFDVRDVMQTNSLYGKAVVDIEALATNCAQSLTPLLTKQVIVTQGFIGKDGLGNTTTLGRGGSDYSAALIAEAIGATGLSIWTDVVGIFTTDPRIASSARAIPEISFGEAAEMATFGAKILHPATLIPAMRSSIPVFVGSSREPEAGGTQIMQEVASKPTYRSIALRREQTLVTVKSPAMLHASGFLAQVFGILAKHELSVDLITTSEISVALTFDNPTGSTQALINQAVVEELEQLCEVTVEHELCLIAIVGNGLDASSGLGSSIFNNIEDINIRMICHGASSNNLCFLVNEADGNNVVETLHDKLFV</sequence>
<dbReference type="InterPro" id="IPR042199">
    <property type="entry name" value="AsparK_Bifunc_asparK/hSer_DH"/>
</dbReference>
<keyword evidence="13" id="KW-1185">Reference proteome</keyword>
<dbReference type="PIRSF" id="PIRSF000726">
    <property type="entry name" value="Asp_kin"/>
    <property type="match status" value="1"/>
</dbReference>
<dbReference type="InterPro" id="IPR001048">
    <property type="entry name" value="Asp/Glu/Uridylate_kinase"/>
</dbReference>
<evidence type="ECO:0000256" key="9">
    <source>
        <dbReference type="RuleBase" id="RU004249"/>
    </source>
</evidence>
<evidence type="ECO:0000256" key="4">
    <source>
        <dbReference type="ARBA" id="ARBA00022741"/>
    </source>
</evidence>
<protein>
    <recommendedName>
        <fullName evidence="8">Aspartokinase</fullName>
        <ecNumber evidence="8">2.7.2.4</ecNumber>
    </recommendedName>
</protein>
<evidence type="ECO:0000256" key="5">
    <source>
        <dbReference type="ARBA" id="ARBA00022777"/>
    </source>
</evidence>
<keyword evidence="6" id="KW-0067">ATP-binding</keyword>
<comment type="pathway">
    <text evidence="9">Amino-acid biosynthesis; L-methionine biosynthesis via de novo pathway; L-homoserine from L-aspartate: step 1/3.</text>
</comment>
<reference evidence="12 13" key="1">
    <citation type="submission" date="2023-09" db="EMBL/GenBank/DDBJ databases">
        <authorList>
            <person name="Qi X."/>
        </authorList>
    </citation>
    <scope>NUCLEOTIDE SEQUENCE [LARGE SCALE GENOMIC DNA]</scope>
    <source>
        <strain evidence="12 13">S1-1</strain>
    </source>
</reference>
<dbReference type="PROSITE" id="PS00324">
    <property type="entry name" value="ASPARTOKINASE"/>
    <property type="match status" value="1"/>
</dbReference>
<evidence type="ECO:0000256" key="3">
    <source>
        <dbReference type="ARBA" id="ARBA00022679"/>
    </source>
</evidence>
<dbReference type="EMBL" id="CP136600">
    <property type="protein sequence ID" value="WOH38264.1"/>
    <property type="molecule type" value="Genomic_DNA"/>
</dbReference>
<dbReference type="InterPro" id="IPR054352">
    <property type="entry name" value="ACT_Aspartokinase"/>
</dbReference>
<dbReference type="RefSeq" id="WP_348397036.1">
    <property type="nucleotide sequence ID" value="NZ_CP136600.1"/>
</dbReference>
<dbReference type="PANTHER" id="PTHR21499">
    <property type="entry name" value="ASPARTATE KINASE"/>
    <property type="match status" value="1"/>
</dbReference>
<evidence type="ECO:0000259" key="10">
    <source>
        <dbReference type="Pfam" id="PF00696"/>
    </source>
</evidence>
<dbReference type="InterPro" id="IPR001341">
    <property type="entry name" value="Asp_kinase"/>
</dbReference>
<dbReference type="Pfam" id="PF22468">
    <property type="entry name" value="ACT_9"/>
    <property type="match status" value="1"/>
</dbReference>
<dbReference type="Gene3D" id="3.40.1160.10">
    <property type="entry name" value="Acetylglutamate kinase-like"/>
    <property type="match status" value="1"/>
</dbReference>
<keyword evidence="9" id="KW-0028">Amino-acid biosynthesis</keyword>
<dbReference type="Gene3D" id="3.30.70.260">
    <property type="match status" value="2"/>
</dbReference>
<evidence type="ECO:0000256" key="6">
    <source>
        <dbReference type="ARBA" id="ARBA00022840"/>
    </source>
</evidence>
<dbReference type="InterPro" id="IPR005260">
    <property type="entry name" value="Asp_kin_monofn"/>
</dbReference>
<feature type="domain" description="Aspartokinase ACT" evidence="11">
    <location>
        <begin position="390"/>
        <end position="447"/>
    </location>
</feature>
<dbReference type="GO" id="GO:0004072">
    <property type="term" value="F:aspartate kinase activity"/>
    <property type="evidence" value="ECO:0007669"/>
    <property type="project" value="UniProtKB-EC"/>
</dbReference>
<organism evidence="12 13">
    <name type="scientific">Thalassotalea fonticola</name>
    <dbReference type="NCBI Taxonomy" id="3065649"/>
    <lineage>
        <taxon>Bacteria</taxon>
        <taxon>Pseudomonadati</taxon>
        <taxon>Pseudomonadota</taxon>
        <taxon>Gammaproteobacteria</taxon>
        <taxon>Alteromonadales</taxon>
        <taxon>Colwelliaceae</taxon>
        <taxon>Thalassotalea</taxon>
    </lineage>
</organism>
<dbReference type="CDD" id="cd04917">
    <property type="entry name" value="ACT_AKiii-LysC-EC_2"/>
    <property type="match status" value="1"/>
</dbReference>
<evidence type="ECO:0000256" key="8">
    <source>
        <dbReference type="RuleBase" id="RU003448"/>
    </source>
</evidence>
<comment type="similarity">
    <text evidence="2 8">Belongs to the aspartokinase family.</text>
</comment>
<dbReference type="PANTHER" id="PTHR21499:SF59">
    <property type="entry name" value="ASPARTOKINASE"/>
    <property type="match status" value="1"/>
</dbReference>
<dbReference type="InterPro" id="IPR045865">
    <property type="entry name" value="ACT-like_dom_sf"/>
</dbReference>
<accession>A0ABZ0GQN7</accession>
<proteinExistence type="inferred from homology"/>
<dbReference type="NCBIfam" id="TIGR00657">
    <property type="entry name" value="asp_kinases"/>
    <property type="match status" value="1"/>
</dbReference>
<comment type="catalytic activity">
    <reaction evidence="7 8">
        <text>L-aspartate + ATP = 4-phospho-L-aspartate + ADP</text>
        <dbReference type="Rhea" id="RHEA:23776"/>
        <dbReference type="ChEBI" id="CHEBI:29991"/>
        <dbReference type="ChEBI" id="CHEBI:30616"/>
        <dbReference type="ChEBI" id="CHEBI:57535"/>
        <dbReference type="ChEBI" id="CHEBI:456216"/>
        <dbReference type="EC" id="2.7.2.4"/>
    </reaction>
</comment>
<keyword evidence="3 8" id="KW-0808">Transferase</keyword>
<dbReference type="InterPro" id="IPR018042">
    <property type="entry name" value="Aspartate_kinase_CS"/>
</dbReference>
<dbReference type="Pfam" id="PF00696">
    <property type="entry name" value="AA_kinase"/>
    <property type="match status" value="1"/>
</dbReference>
<keyword evidence="4" id="KW-0547">Nucleotide-binding</keyword>
<comment type="pathway">
    <text evidence="9">Amino-acid biosynthesis; L-threonine biosynthesis; L-threonine from L-aspartate: step 1/5.</text>
</comment>
<evidence type="ECO:0000313" key="13">
    <source>
        <dbReference type="Proteomes" id="UP001301442"/>
    </source>
</evidence>
<evidence type="ECO:0000256" key="2">
    <source>
        <dbReference type="ARBA" id="ARBA00010122"/>
    </source>
</evidence>
<dbReference type="InterPro" id="IPR036393">
    <property type="entry name" value="AceGlu_kinase-like_sf"/>
</dbReference>
<dbReference type="Gene3D" id="1.20.120.1320">
    <property type="entry name" value="Aspartokinase, catalytic domain"/>
    <property type="match status" value="1"/>
</dbReference>
<evidence type="ECO:0000256" key="7">
    <source>
        <dbReference type="ARBA" id="ARBA00047872"/>
    </source>
</evidence>
<dbReference type="EC" id="2.7.2.4" evidence="8"/>
<gene>
    <name evidence="12" type="primary">lysC</name>
    <name evidence="12" type="ORF">RI844_03230</name>
</gene>
<dbReference type="Proteomes" id="UP001301442">
    <property type="component" value="Chromosome"/>
</dbReference>
<dbReference type="SUPFAM" id="SSF53633">
    <property type="entry name" value="Carbamate kinase-like"/>
    <property type="match status" value="1"/>
</dbReference>
<dbReference type="SUPFAM" id="SSF55021">
    <property type="entry name" value="ACT-like"/>
    <property type="match status" value="2"/>
</dbReference>
<evidence type="ECO:0000256" key="1">
    <source>
        <dbReference type="ARBA" id="ARBA00004766"/>
    </source>
</evidence>
<dbReference type="InterPro" id="IPR047962">
    <property type="entry name" value="LysC_ACT_2"/>
</dbReference>
<keyword evidence="5 8" id="KW-0418">Kinase</keyword>